<keyword evidence="2" id="KW-0472">Membrane</keyword>
<keyword evidence="2" id="KW-1133">Transmembrane helix</keyword>
<evidence type="ECO:0000313" key="3">
    <source>
        <dbReference type="EMBL" id="NLR81426.1"/>
    </source>
</evidence>
<organism evidence="3 4">
    <name type="scientific">Chitinophaga eiseniae</name>
    <dbReference type="NCBI Taxonomy" id="634771"/>
    <lineage>
        <taxon>Bacteria</taxon>
        <taxon>Pseudomonadati</taxon>
        <taxon>Bacteroidota</taxon>
        <taxon>Chitinophagia</taxon>
        <taxon>Chitinophagales</taxon>
        <taxon>Chitinophagaceae</taxon>
        <taxon>Chitinophaga</taxon>
    </lineage>
</organism>
<feature type="transmembrane region" description="Helical" evidence="2">
    <location>
        <begin position="201"/>
        <end position="222"/>
    </location>
</feature>
<gene>
    <name evidence="3" type="ORF">HGH91_22560</name>
</gene>
<evidence type="ECO:0000313" key="4">
    <source>
        <dbReference type="Proteomes" id="UP000552864"/>
    </source>
</evidence>
<feature type="transmembrane region" description="Helical" evidence="2">
    <location>
        <begin position="578"/>
        <end position="596"/>
    </location>
</feature>
<evidence type="ECO:0008006" key="5">
    <source>
        <dbReference type="Google" id="ProtNLM"/>
    </source>
</evidence>
<feature type="transmembrane region" description="Helical" evidence="2">
    <location>
        <begin position="282"/>
        <end position="306"/>
    </location>
</feature>
<comment type="caution">
    <text evidence="3">The sequence shown here is derived from an EMBL/GenBank/DDBJ whole genome shotgun (WGS) entry which is preliminary data.</text>
</comment>
<dbReference type="Proteomes" id="UP000552864">
    <property type="component" value="Unassembled WGS sequence"/>
</dbReference>
<feature type="region of interest" description="Disordered" evidence="1">
    <location>
        <begin position="35"/>
        <end position="58"/>
    </location>
</feature>
<feature type="transmembrane region" description="Helical" evidence="2">
    <location>
        <begin position="252"/>
        <end position="270"/>
    </location>
</feature>
<proteinExistence type="predicted"/>
<feature type="compositionally biased region" description="Polar residues" evidence="1">
    <location>
        <begin position="36"/>
        <end position="45"/>
    </location>
</feature>
<feature type="transmembrane region" description="Helical" evidence="2">
    <location>
        <begin position="229"/>
        <end position="246"/>
    </location>
</feature>
<feature type="transmembrane region" description="Helical" evidence="2">
    <location>
        <begin position="518"/>
        <end position="539"/>
    </location>
</feature>
<protein>
    <recommendedName>
        <fullName evidence="5">Dolichyl-phosphate-mannose-protein mannosyltransferase</fullName>
    </recommendedName>
</protein>
<name>A0A847SUB7_9BACT</name>
<feature type="transmembrane region" description="Helical" evidence="2">
    <location>
        <begin position="312"/>
        <end position="334"/>
    </location>
</feature>
<keyword evidence="4" id="KW-1185">Reference proteome</keyword>
<evidence type="ECO:0000256" key="1">
    <source>
        <dbReference type="SAM" id="MobiDB-lite"/>
    </source>
</evidence>
<reference evidence="3 4" key="1">
    <citation type="submission" date="2020-04" db="EMBL/GenBank/DDBJ databases">
        <authorList>
            <person name="Yin C."/>
        </authorList>
    </citation>
    <scope>NUCLEOTIDE SEQUENCE [LARGE SCALE GENOMIC DNA]</scope>
    <source>
        <strain evidence="3 4">Ak56</strain>
    </source>
</reference>
<dbReference type="AlphaFoldDB" id="A0A847SUB7"/>
<accession>A0A847SUB7</accession>
<sequence>MMRYSPVSGISINRIIKLLFGSVFSVDMHKNRIRKSATNEGSSNEFVKERNDGHASTTGYDDRSYNCHGIRPGRMDGNSKDSCAYMIGGIDSDAITSLESNYTQQRKEKDILGDSYPNLFSFVFKNPANRWFVWTLFFAILIQFGLFKYFYPYASFISGDSYVYLETAYHNYSINTYPIGYSKFLRLISVFTKSDTIFVGLQYILVEIAALSLVFTIFYFYNLSRIAKIVLFSFMLFNPVFLYLANYVSSDAFFLFLSLVWFTMLIWTLNRPTNSVIIISSFILFIAFTVRYNALFYPFISVLVLILSKRKILISLLSFTISISLICVFINITADKYKEVSGHRQFTPFSGWQMANNALYAYRYVDSSQRKRVPKRLEMIDNIVRHYFDTTRDITKHPEETMLASTVYMWDPASPLTVYMQHQFKRDSAVSALKKWATVAPMMGDYGNYLIRTYPKEYLRYYLVPNAIKYYAPPVEFLDHYNMGIDSVIMIAKVWFDYKSNKVMTRFKNFEVNVLDFYPILAGVINVTLLLSIISFFVLRGYRYFPELKKGILLVSATWLINFGFSVLASPVALRFQLFPILVSLSFTIVLIDHLLKLANRVEQREHDI</sequence>
<dbReference type="EMBL" id="JABAHZ010000006">
    <property type="protein sequence ID" value="NLR81426.1"/>
    <property type="molecule type" value="Genomic_DNA"/>
</dbReference>
<feature type="transmembrane region" description="Helical" evidence="2">
    <location>
        <begin position="131"/>
        <end position="151"/>
    </location>
</feature>
<dbReference type="RefSeq" id="WP_168741066.1">
    <property type="nucleotide sequence ID" value="NZ_JABAHZ010000006.1"/>
</dbReference>
<keyword evidence="2" id="KW-0812">Transmembrane</keyword>
<evidence type="ECO:0000256" key="2">
    <source>
        <dbReference type="SAM" id="Phobius"/>
    </source>
</evidence>
<feature type="transmembrane region" description="Helical" evidence="2">
    <location>
        <begin position="551"/>
        <end position="572"/>
    </location>
</feature>